<evidence type="ECO:0000313" key="3">
    <source>
        <dbReference type="Proteomes" id="UP000028582"/>
    </source>
</evidence>
<reference evidence="2 3" key="1">
    <citation type="submission" date="2013-11" db="EMBL/GenBank/DDBJ databases">
        <title>The Genome Sequence of Phytophthora parasitica P1976.</title>
        <authorList>
            <consortium name="The Broad Institute Genomics Platform"/>
            <person name="Russ C."/>
            <person name="Tyler B."/>
            <person name="Panabieres F."/>
            <person name="Shan W."/>
            <person name="Tripathy S."/>
            <person name="Grunwald N."/>
            <person name="Machado M."/>
            <person name="Johnson C.S."/>
            <person name="Walker B."/>
            <person name="Young S."/>
            <person name="Zeng Q."/>
            <person name="Gargeya S."/>
            <person name="Fitzgerald M."/>
            <person name="Haas B."/>
            <person name="Abouelleil A."/>
            <person name="Allen A.W."/>
            <person name="Alvarado L."/>
            <person name="Arachchi H.M."/>
            <person name="Berlin A.M."/>
            <person name="Chapman S.B."/>
            <person name="Gainer-Dewar J."/>
            <person name="Goldberg J."/>
            <person name="Griggs A."/>
            <person name="Gujja S."/>
            <person name="Hansen M."/>
            <person name="Howarth C."/>
            <person name="Imamovic A."/>
            <person name="Ireland A."/>
            <person name="Larimer J."/>
            <person name="McCowan C."/>
            <person name="Murphy C."/>
            <person name="Pearson M."/>
            <person name="Poon T.W."/>
            <person name="Priest M."/>
            <person name="Roberts A."/>
            <person name="Saif S."/>
            <person name="Shea T."/>
            <person name="Sisk P."/>
            <person name="Sykes S."/>
            <person name="Wortman J."/>
            <person name="Nusbaum C."/>
            <person name="Birren B."/>
        </authorList>
    </citation>
    <scope>NUCLEOTIDE SEQUENCE [LARGE SCALE GENOMIC DNA]</scope>
    <source>
        <strain evidence="2 3">P1976</strain>
    </source>
</reference>
<proteinExistence type="predicted"/>
<organism evidence="2 3">
    <name type="scientific">Phytophthora nicotianae P1976</name>
    <dbReference type="NCBI Taxonomy" id="1317066"/>
    <lineage>
        <taxon>Eukaryota</taxon>
        <taxon>Sar</taxon>
        <taxon>Stramenopiles</taxon>
        <taxon>Oomycota</taxon>
        <taxon>Peronosporomycetes</taxon>
        <taxon>Peronosporales</taxon>
        <taxon>Peronosporaceae</taxon>
        <taxon>Phytophthora</taxon>
    </lineage>
</organism>
<feature type="compositionally biased region" description="Low complexity" evidence="1">
    <location>
        <begin position="119"/>
        <end position="131"/>
    </location>
</feature>
<comment type="caution">
    <text evidence="2">The sequence shown here is derived from an EMBL/GenBank/DDBJ whole genome shotgun (WGS) entry which is preliminary data.</text>
</comment>
<sequence length="197" mass="22372">MRRRGFRSISLLPRQPANSPVRQRVCNSAPTQVIPDDEEDWNWQEENDNTVFQHEQEEEPERTIGEIEITVVNEEHPTRSAGDFTDFMDSDSSDSDYHVLDDSSSDEPYEYWMKRKSYSRSPFSNCSSFSFEDSDDDGDAARITDSDASDEDSKVSTIPPTPPMTKLSRSSDLGPNVKRGWTAMIQEAETFNGPTSI</sequence>
<feature type="region of interest" description="Disordered" evidence="1">
    <location>
        <begin position="74"/>
        <end position="104"/>
    </location>
</feature>
<feature type="region of interest" description="Disordered" evidence="1">
    <location>
        <begin position="1"/>
        <end position="26"/>
    </location>
</feature>
<feature type="region of interest" description="Disordered" evidence="1">
    <location>
        <begin position="119"/>
        <end position="180"/>
    </location>
</feature>
<feature type="compositionally biased region" description="Polar residues" evidence="1">
    <location>
        <begin position="16"/>
        <end position="26"/>
    </location>
</feature>
<dbReference type="EMBL" id="ANJA01000846">
    <property type="protein sequence ID" value="ETO81558.1"/>
    <property type="molecule type" value="Genomic_DNA"/>
</dbReference>
<dbReference type="OrthoDB" id="10599459at2759"/>
<dbReference type="Proteomes" id="UP000028582">
    <property type="component" value="Unassembled WGS sequence"/>
</dbReference>
<evidence type="ECO:0000256" key="1">
    <source>
        <dbReference type="SAM" id="MobiDB-lite"/>
    </source>
</evidence>
<gene>
    <name evidence="2" type="ORF">F444_04179</name>
</gene>
<evidence type="ECO:0000313" key="2">
    <source>
        <dbReference type="EMBL" id="ETO81558.1"/>
    </source>
</evidence>
<protein>
    <submittedName>
        <fullName evidence="2">Uncharacterized protein</fullName>
    </submittedName>
</protein>
<dbReference type="AlphaFoldDB" id="A0A081ARP7"/>
<name>A0A081ARP7_PHYNI</name>
<accession>A0A081ARP7</accession>